<evidence type="ECO:0000256" key="1">
    <source>
        <dbReference type="SAM" id="MobiDB-lite"/>
    </source>
</evidence>
<keyword evidence="3" id="KW-1185">Reference proteome</keyword>
<reference evidence="2 3" key="1">
    <citation type="submission" date="2020-08" db="EMBL/GenBank/DDBJ databases">
        <title>Genomic Encyclopedia of Type Strains, Phase IV (KMG-IV): sequencing the most valuable type-strain genomes for metagenomic binning, comparative biology and taxonomic classification.</title>
        <authorList>
            <person name="Goeker M."/>
        </authorList>
    </citation>
    <scope>NUCLEOTIDE SEQUENCE [LARGE SCALE GENOMIC DNA]</scope>
    <source>
        <strain evidence="2 3">DSM 100039</strain>
    </source>
</reference>
<name>A0A841P869_9HYPH</name>
<dbReference type="AlphaFoldDB" id="A0A841P869"/>
<accession>A0A841P869</accession>
<feature type="region of interest" description="Disordered" evidence="1">
    <location>
        <begin position="1"/>
        <end position="48"/>
    </location>
</feature>
<organism evidence="2 3">
    <name type="scientific">Mesorhizobium sangaii</name>
    <dbReference type="NCBI Taxonomy" id="505389"/>
    <lineage>
        <taxon>Bacteria</taxon>
        <taxon>Pseudomonadati</taxon>
        <taxon>Pseudomonadota</taxon>
        <taxon>Alphaproteobacteria</taxon>
        <taxon>Hyphomicrobiales</taxon>
        <taxon>Phyllobacteriaceae</taxon>
        <taxon>Mesorhizobium</taxon>
    </lineage>
</organism>
<proteinExistence type="predicted"/>
<evidence type="ECO:0000313" key="2">
    <source>
        <dbReference type="EMBL" id="MBB6411397.1"/>
    </source>
</evidence>
<protein>
    <submittedName>
        <fullName evidence="2">Uncharacterized protein</fullName>
    </submittedName>
</protein>
<feature type="compositionally biased region" description="Pro residues" evidence="1">
    <location>
        <begin position="32"/>
        <end position="46"/>
    </location>
</feature>
<dbReference type="EMBL" id="JACHEF010000003">
    <property type="protein sequence ID" value="MBB6411397.1"/>
    <property type="molecule type" value="Genomic_DNA"/>
</dbReference>
<sequence length="182" mass="19572">MSVDILTPQQFEAATRPPPAPVTPALPKAPAAVPPPTSSPPRPQPPATAAMIRPTEMLSAKTLADPRSRQARADLATFASDERMVQLCNLEAGSDSQMAHGFQAGAGRALRNGGGKNHWNHHRREWRGWLGTAKASSALNSWLAIWSPRKNGTSLACRRCIDRNPAGFTRQPAGRDTAAVVW</sequence>
<dbReference type="Proteomes" id="UP000556329">
    <property type="component" value="Unassembled WGS sequence"/>
</dbReference>
<gene>
    <name evidence="2" type="ORF">HNQ71_004071</name>
</gene>
<comment type="caution">
    <text evidence="2">The sequence shown here is derived from an EMBL/GenBank/DDBJ whole genome shotgun (WGS) entry which is preliminary data.</text>
</comment>
<evidence type="ECO:0000313" key="3">
    <source>
        <dbReference type="Proteomes" id="UP000556329"/>
    </source>
</evidence>